<reference evidence="5 6" key="1">
    <citation type="submission" date="2018-11" db="EMBL/GenBank/DDBJ databases">
        <title>Genomes From Bacteria Associated with the Canine Oral Cavity: a Test Case for Automated Genome-Based Taxonomic Assignment.</title>
        <authorList>
            <person name="Coil D.A."/>
            <person name="Jospin G."/>
            <person name="Darling A.E."/>
            <person name="Wallis C."/>
            <person name="Davis I.J."/>
            <person name="Harris S."/>
            <person name="Eisen J.A."/>
            <person name="Holcombe L.J."/>
            <person name="O'Flynn C."/>
        </authorList>
    </citation>
    <scope>NUCLEOTIDE SEQUENCE [LARGE SCALE GENOMIC DNA]</scope>
    <source>
        <strain evidence="5 6">OH2822_COT-296</strain>
    </source>
</reference>
<dbReference type="Gene3D" id="4.10.1080.10">
    <property type="entry name" value="TSP type-3 repeat"/>
    <property type="match status" value="1"/>
</dbReference>
<dbReference type="EMBL" id="RQYT01000010">
    <property type="protein sequence ID" value="RRD49949.1"/>
    <property type="molecule type" value="Genomic_DNA"/>
</dbReference>
<feature type="signal peptide" evidence="3">
    <location>
        <begin position="1"/>
        <end position="33"/>
    </location>
</feature>
<feature type="region of interest" description="Disordered" evidence="2">
    <location>
        <begin position="446"/>
        <end position="686"/>
    </location>
</feature>
<comment type="caution">
    <text evidence="5">The sequence shown here is derived from an EMBL/GenBank/DDBJ whole genome shotgun (WGS) entry which is preliminary data.</text>
</comment>
<dbReference type="Pfam" id="PF13472">
    <property type="entry name" value="Lipase_GDSL_2"/>
    <property type="match status" value="1"/>
</dbReference>
<dbReference type="GO" id="GO:0016788">
    <property type="term" value="F:hydrolase activity, acting on ester bonds"/>
    <property type="evidence" value="ECO:0007669"/>
    <property type="project" value="InterPro"/>
</dbReference>
<evidence type="ECO:0000313" key="6">
    <source>
        <dbReference type="Proteomes" id="UP000280935"/>
    </source>
</evidence>
<keyword evidence="3" id="KW-0732">Signal</keyword>
<evidence type="ECO:0000256" key="1">
    <source>
        <dbReference type="PIRSR" id="PIRSR637460-2"/>
    </source>
</evidence>
<feature type="compositionally biased region" description="Pro residues" evidence="2">
    <location>
        <begin position="504"/>
        <end position="523"/>
    </location>
</feature>
<dbReference type="GO" id="GO:0006629">
    <property type="term" value="P:lipid metabolic process"/>
    <property type="evidence" value="ECO:0007669"/>
    <property type="project" value="TreeGrafter"/>
</dbReference>
<dbReference type="InterPro" id="IPR028974">
    <property type="entry name" value="TSP_type-3_rpt"/>
</dbReference>
<accession>A0A3P1WTL3</accession>
<dbReference type="OrthoDB" id="3712353at2"/>
<sequence>MKGPVVFTRFAAPSVLVFAVLLLVMLPPTRAAADEQNPAGGLSMVLLGDSYSAGNGAGFYDSSPAGTYRSPLNWAHEYRKWLVEQGVAARLVNLAHSGHTTEQLLKEQVREIPSDVDIVMLTIGGNDINFEKVIEKCFALHYRHPLECKEVVEGARSAIRDPGPEGIVARTIKALDAINAKAVSMGRKGVQIILVSYPNLLLPDSDEKYILHECLKWEGLSCLEYGEYAAGTAILEAGKEMANAQHEAVSKWNWLVNSVPGNSAKARYIDSIPERFLWHEPNPSVLAKNSKRWINEFFETMGVKSRFDETASVPSFDKMEWYHPNRTGHKEIGKALSEDVGIPRVRRQELPPNSSDAEPDARERKSMLAWIQGPYAHPIGETLLLDATGSYSANGAIIKYEWDLDGDKKFDRTTKGPYLTYVWSQEFVGDITVRITTDTGATATGTTEAMITNDGDSTPYAKDNCPEVNNHGQTDYDGDGIGDECDPTPGYPTEDRPGVGEGPAPAPDPVPSPSPTPSPPPTTSPSASPTSSPSPTPSQTPSVAPSPSLSPSATASPEPSVSPSASPSVSPSVEPSVTVAPTVSPSESVSPLPSVTPSTSPTGPAPSATAAPTVTGPPTFSPEPTGTPLPTVSPTSNPPVPPSPTSAPAPTTPQPTTPELPGVPVPSRPASPGPDRPRPGLPNTGA</sequence>
<proteinExistence type="predicted"/>
<evidence type="ECO:0000256" key="3">
    <source>
        <dbReference type="SAM" id="SignalP"/>
    </source>
</evidence>
<dbReference type="Gene3D" id="3.40.50.1110">
    <property type="entry name" value="SGNH hydrolase"/>
    <property type="match status" value="1"/>
</dbReference>
<protein>
    <recommendedName>
        <fullName evidence="4">SGNH hydrolase-type esterase domain-containing protein</fullName>
    </recommendedName>
</protein>
<feature type="compositionally biased region" description="Acidic residues" evidence="2">
    <location>
        <begin position="476"/>
        <end position="486"/>
    </location>
</feature>
<feature type="chain" id="PRO_5018262530" description="SGNH hydrolase-type esterase domain-containing protein" evidence="3">
    <location>
        <begin position="34"/>
        <end position="686"/>
    </location>
</feature>
<organism evidence="5 6">
    <name type="scientific">Arachnia propionica</name>
    <dbReference type="NCBI Taxonomy" id="1750"/>
    <lineage>
        <taxon>Bacteria</taxon>
        <taxon>Bacillati</taxon>
        <taxon>Actinomycetota</taxon>
        <taxon>Actinomycetes</taxon>
        <taxon>Propionibacteriales</taxon>
        <taxon>Propionibacteriaceae</taxon>
        <taxon>Arachnia</taxon>
    </lineage>
</organism>
<dbReference type="Proteomes" id="UP000280935">
    <property type="component" value="Unassembled WGS sequence"/>
</dbReference>
<evidence type="ECO:0000256" key="2">
    <source>
        <dbReference type="SAM" id="MobiDB-lite"/>
    </source>
</evidence>
<dbReference type="InterPro" id="IPR037460">
    <property type="entry name" value="SEST-like"/>
</dbReference>
<dbReference type="AlphaFoldDB" id="A0A3P1WTL3"/>
<dbReference type="PANTHER" id="PTHR37981:SF1">
    <property type="entry name" value="SGNH HYDROLASE-TYPE ESTERASE DOMAIN-CONTAINING PROTEIN"/>
    <property type="match status" value="1"/>
</dbReference>
<name>A0A3P1WTL3_9ACTN</name>
<evidence type="ECO:0000259" key="4">
    <source>
        <dbReference type="Pfam" id="PF13472"/>
    </source>
</evidence>
<dbReference type="InterPro" id="IPR036514">
    <property type="entry name" value="SGNH_hydro_sf"/>
</dbReference>
<feature type="disulfide bond" evidence="1">
    <location>
        <begin position="137"/>
        <end position="148"/>
    </location>
</feature>
<dbReference type="InterPro" id="IPR013830">
    <property type="entry name" value="SGNH_hydro"/>
</dbReference>
<dbReference type="PANTHER" id="PTHR37981">
    <property type="entry name" value="LIPASE 2"/>
    <property type="match status" value="1"/>
</dbReference>
<keyword evidence="1" id="KW-1015">Disulfide bond</keyword>
<feature type="compositionally biased region" description="Pro residues" evidence="2">
    <location>
        <begin position="636"/>
        <end position="674"/>
    </location>
</feature>
<feature type="compositionally biased region" description="Low complexity" evidence="2">
    <location>
        <begin position="539"/>
        <end position="618"/>
    </location>
</feature>
<feature type="domain" description="SGNH hydrolase-type esterase" evidence="4">
    <location>
        <begin position="46"/>
        <end position="167"/>
    </location>
</feature>
<evidence type="ECO:0000313" key="5">
    <source>
        <dbReference type="EMBL" id="RRD49949.1"/>
    </source>
</evidence>
<dbReference type="SUPFAM" id="SSF52266">
    <property type="entry name" value="SGNH hydrolase"/>
    <property type="match status" value="1"/>
</dbReference>
<gene>
    <name evidence="5" type="ORF">EII35_06155</name>
</gene>
<dbReference type="GO" id="GO:0005509">
    <property type="term" value="F:calcium ion binding"/>
    <property type="evidence" value="ECO:0007669"/>
    <property type="project" value="InterPro"/>
</dbReference>
<dbReference type="PRINTS" id="PR01217">
    <property type="entry name" value="PRICHEXTENSN"/>
</dbReference>